<dbReference type="EMBL" id="CP002207">
    <property type="protein sequence ID" value="ADP32442.1"/>
    <property type="molecule type" value="Genomic_DNA"/>
</dbReference>
<evidence type="ECO:0000313" key="1">
    <source>
        <dbReference type="EMBL" id="ADP32442.1"/>
    </source>
</evidence>
<organism evidence="1 2">
    <name type="scientific">Bacillus atrophaeus (strain 1942)</name>
    <dbReference type="NCBI Taxonomy" id="720555"/>
    <lineage>
        <taxon>Bacteria</taxon>
        <taxon>Bacillati</taxon>
        <taxon>Bacillota</taxon>
        <taxon>Bacilli</taxon>
        <taxon>Bacillales</taxon>
        <taxon>Bacillaceae</taxon>
        <taxon>Bacillus</taxon>
    </lineage>
</organism>
<evidence type="ECO:0000313" key="2">
    <source>
        <dbReference type="Proteomes" id="UP000006867"/>
    </source>
</evidence>
<name>A0ABM5LWZ4_BACA1</name>
<reference evidence="1 2" key="1">
    <citation type="journal article" date="2011" name="Front. Microbiol.">
        <title>Genomic signatures of strain selection and enhancement in Bacillus atrophaeus var. globigii, a historical biowarfare simulant.</title>
        <authorList>
            <person name="Gibbons H.S."/>
            <person name="Broomall S.M."/>
            <person name="McNew L.A."/>
            <person name="Daligault H."/>
            <person name="Chapman C."/>
            <person name="Bruce D."/>
            <person name="Karavis M."/>
            <person name="Krepps M."/>
            <person name="McGregor P.A."/>
            <person name="Hong C."/>
            <person name="Park K.H."/>
            <person name="Akmal A."/>
            <person name="Feldman A."/>
            <person name="Lin J.S."/>
            <person name="Chang W.E."/>
            <person name="Higgs B.W."/>
            <person name="Demirev P."/>
            <person name="Lindquist J."/>
            <person name="Liem A."/>
            <person name="Fochler E."/>
            <person name="Read T.D."/>
            <person name="Tapia R."/>
            <person name="Johnson S."/>
            <person name="Bishop-Lilly K.A."/>
            <person name="Detter C."/>
            <person name="Han C."/>
            <person name="Sozhamannan S."/>
            <person name="Rosenzweig C.N."/>
            <person name="Skowronski E.W."/>
        </authorList>
    </citation>
    <scope>NUCLEOTIDE SEQUENCE [LARGE SCALE GENOMIC DNA]</scope>
    <source>
        <strain evidence="1 2">1942</strain>
    </source>
</reference>
<protein>
    <submittedName>
        <fullName evidence="1">Uncharacterized protein</fullName>
    </submittedName>
</protein>
<proteinExistence type="predicted"/>
<keyword evidence="2" id="KW-1185">Reference proteome</keyword>
<sequence length="99" mass="11524">MDIYLETFSDDILDQFEQVPNMLFYEDGILPKTQSMFQIGYDSITGRITVPWKTFSGELCGVMGRLNKKNLSEEETKWLPIIPFPKSKTLYGFVELQFN</sequence>
<dbReference type="RefSeq" id="WP_003325969.1">
    <property type="nucleotide sequence ID" value="NC_014639.1"/>
</dbReference>
<accession>A0ABM5LWZ4</accession>
<dbReference type="Proteomes" id="UP000006867">
    <property type="component" value="Chromosome"/>
</dbReference>
<gene>
    <name evidence="1" type="ordered locus">BATR1942_07500</name>
</gene>